<keyword evidence="3" id="KW-0687">Ribonucleoprotein</keyword>
<dbReference type="NCBIfam" id="NF004123">
    <property type="entry name" value="PRK05610.1"/>
    <property type="match status" value="1"/>
</dbReference>
<dbReference type="InterPro" id="IPR012340">
    <property type="entry name" value="NA-bd_OB-fold"/>
</dbReference>
<organism evidence="4">
    <name type="scientific">marine metagenome</name>
    <dbReference type="NCBI Taxonomy" id="408172"/>
    <lineage>
        <taxon>unclassified sequences</taxon>
        <taxon>metagenomes</taxon>
        <taxon>ecological metagenomes</taxon>
    </lineage>
</organism>
<dbReference type="PANTHER" id="PTHR10744">
    <property type="entry name" value="40S RIBOSOMAL PROTEIN S11 FAMILY MEMBER"/>
    <property type="match status" value="1"/>
</dbReference>
<dbReference type="Gene3D" id="2.40.50.140">
    <property type="entry name" value="Nucleic acid-binding proteins"/>
    <property type="match status" value="1"/>
</dbReference>
<reference evidence="4" key="1">
    <citation type="submission" date="2018-05" db="EMBL/GenBank/DDBJ databases">
        <authorList>
            <person name="Lanie J.A."/>
            <person name="Ng W.-L."/>
            <person name="Kazmierczak K.M."/>
            <person name="Andrzejewski T.M."/>
            <person name="Davidsen T.M."/>
            <person name="Wayne K.J."/>
            <person name="Tettelin H."/>
            <person name="Glass J.I."/>
            <person name="Rusch D."/>
            <person name="Podicherti R."/>
            <person name="Tsui H.-C.T."/>
            <person name="Winkler M.E."/>
        </authorList>
    </citation>
    <scope>NUCLEOTIDE SEQUENCE</scope>
</reference>
<evidence type="ECO:0000313" key="4">
    <source>
        <dbReference type="EMBL" id="SVA15373.1"/>
    </source>
</evidence>
<accession>A0A381TMX5</accession>
<dbReference type="EMBL" id="UINC01004579">
    <property type="protein sequence ID" value="SVA15373.1"/>
    <property type="molecule type" value="Genomic_DNA"/>
</dbReference>
<dbReference type="CDD" id="cd00364">
    <property type="entry name" value="Ribosomal_uS17"/>
    <property type="match status" value="1"/>
</dbReference>
<evidence type="ECO:0000256" key="2">
    <source>
        <dbReference type="ARBA" id="ARBA00022980"/>
    </source>
</evidence>
<dbReference type="Pfam" id="PF00366">
    <property type="entry name" value="Ribosomal_S17"/>
    <property type="match status" value="1"/>
</dbReference>
<keyword evidence="2" id="KW-0689">Ribosomal protein</keyword>
<dbReference type="InterPro" id="IPR000266">
    <property type="entry name" value="Ribosomal_uS17"/>
</dbReference>
<dbReference type="GO" id="GO:0006412">
    <property type="term" value="P:translation"/>
    <property type="evidence" value="ECO:0007669"/>
    <property type="project" value="InterPro"/>
</dbReference>
<dbReference type="GO" id="GO:0022627">
    <property type="term" value="C:cytosolic small ribosomal subunit"/>
    <property type="evidence" value="ECO:0007669"/>
    <property type="project" value="TreeGrafter"/>
</dbReference>
<dbReference type="AlphaFoldDB" id="A0A381TMX5"/>
<evidence type="ECO:0008006" key="5">
    <source>
        <dbReference type="Google" id="ProtNLM"/>
    </source>
</evidence>
<protein>
    <recommendedName>
        <fullName evidence="5">30S ribosomal protein S17</fullName>
    </recommendedName>
</protein>
<dbReference type="GO" id="GO:0003735">
    <property type="term" value="F:structural constituent of ribosome"/>
    <property type="evidence" value="ECO:0007669"/>
    <property type="project" value="InterPro"/>
</dbReference>
<dbReference type="InterPro" id="IPR019979">
    <property type="entry name" value="Ribosomal_uS17_CS"/>
</dbReference>
<sequence length="73" mass="8486">MDKTISIEIERKIKHPLYNKFIFKTTKLMAHDENSSSKVGDTVSLIQSRPISKRKSWSLNKIIQEGKREKGIK</sequence>
<dbReference type="SUPFAM" id="SSF50249">
    <property type="entry name" value="Nucleic acid-binding proteins"/>
    <property type="match status" value="1"/>
</dbReference>
<gene>
    <name evidence="4" type="ORF">METZ01_LOCUS68227</name>
</gene>
<name>A0A381TMX5_9ZZZZ</name>
<proteinExistence type="inferred from homology"/>
<dbReference type="PROSITE" id="PS00056">
    <property type="entry name" value="RIBOSOMAL_S17"/>
    <property type="match status" value="1"/>
</dbReference>
<dbReference type="PANTHER" id="PTHR10744:SF1">
    <property type="entry name" value="SMALL RIBOSOMAL SUBUNIT PROTEIN US17M"/>
    <property type="match status" value="1"/>
</dbReference>
<evidence type="ECO:0000256" key="3">
    <source>
        <dbReference type="ARBA" id="ARBA00023274"/>
    </source>
</evidence>
<comment type="similarity">
    <text evidence="1">Belongs to the universal ribosomal protein uS17 family.</text>
</comment>
<dbReference type="PRINTS" id="PR00973">
    <property type="entry name" value="RIBOSOMALS17"/>
</dbReference>
<evidence type="ECO:0000256" key="1">
    <source>
        <dbReference type="ARBA" id="ARBA00010254"/>
    </source>
</evidence>